<accession>A0ABU1NV55</accession>
<name>A0ABU1NV55_9BACL</name>
<organism evidence="1 2">
    <name type="scientific">Paenibacillus qinlingensis</name>
    <dbReference type="NCBI Taxonomy" id="1837343"/>
    <lineage>
        <taxon>Bacteria</taxon>
        <taxon>Bacillati</taxon>
        <taxon>Bacillota</taxon>
        <taxon>Bacilli</taxon>
        <taxon>Bacillales</taxon>
        <taxon>Paenibacillaceae</taxon>
        <taxon>Paenibacillus</taxon>
    </lineage>
</organism>
<gene>
    <name evidence="1" type="ORF">J2736_002538</name>
</gene>
<evidence type="ECO:0000313" key="2">
    <source>
        <dbReference type="Proteomes" id="UP001267290"/>
    </source>
</evidence>
<protein>
    <submittedName>
        <fullName evidence="1">Uncharacterized protein</fullName>
    </submittedName>
</protein>
<dbReference type="EMBL" id="JAVDSB010000003">
    <property type="protein sequence ID" value="MDR6551351.1"/>
    <property type="molecule type" value="Genomic_DNA"/>
</dbReference>
<keyword evidence="2" id="KW-1185">Reference proteome</keyword>
<dbReference type="Proteomes" id="UP001267290">
    <property type="component" value="Unassembled WGS sequence"/>
</dbReference>
<sequence>MAELQTAAPMQWIDSAHMIIQAEYAKACESRVALFPLGQVFDAIKKA</sequence>
<comment type="caution">
    <text evidence="1">The sequence shown here is derived from an EMBL/GenBank/DDBJ whole genome shotgun (WGS) entry which is preliminary data.</text>
</comment>
<evidence type="ECO:0000313" key="1">
    <source>
        <dbReference type="EMBL" id="MDR6551351.1"/>
    </source>
</evidence>
<reference evidence="1 2" key="1">
    <citation type="submission" date="2023-07" db="EMBL/GenBank/DDBJ databases">
        <title>Sorghum-associated microbial communities from plants grown in Nebraska, USA.</title>
        <authorList>
            <person name="Schachtman D."/>
        </authorList>
    </citation>
    <scope>NUCLEOTIDE SEQUENCE [LARGE SCALE GENOMIC DNA]</scope>
    <source>
        <strain evidence="1 2">CC258</strain>
    </source>
</reference>
<dbReference type="RefSeq" id="WP_310226973.1">
    <property type="nucleotide sequence ID" value="NZ_JAVDSB010000003.1"/>
</dbReference>
<proteinExistence type="predicted"/>